<evidence type="ECO:0000313" key="7">
    <source>
        <dbReference type="Proteomes" id="UP001499882"/>
    </source>
</evidence>
<sequence>MQFGQYPAPGHVIAHLSDPHLLAAGERQYGVIDTEVGLALALGRLARLDLLPQALVFTGDLADKAEPAAYARLRQFVEPVAAEMGAQVVWVMGNHDERATYAAELFGETVPDGGSPTQDRVYDVAGLRIVSLDTSVPGYHHGEISDEQLAWLADVLATPAPHGTLLALHHPPIPIPMMPAAEVIELLQQERLAAVLEGTDVRCILGGHFHYSTYSTFAGIPVSVASATCYTSDPAPLERFVSGVDGHQAMTMVHLYEDRIVHTVVPVDEALEVSGFPSDVRAQVEALSPEERRELLSRKDSPIYTGEIQVPGVV</sequence>
<dbReference type="InterPro" id="IPR050884">
    <property type="entry name" value="CNP_phosphodiesterase-III"/>
</dbReference>
<dbReference type="Proteomes" id="UP001499882">
    <property type="component" value="Unassembled WGS sequence"/>
</dbReference>
<keyword evidence="7" id="KW-1185">Reference proteome</keyword>
<dbReference type="Gene3D" id="3.60.21.10">
    <property type="match status" value="1"/>
</dbReference>
<evidence type="ECO:0000313" key="6">
    <source>
        <dbReference type="EMBL" id="GAA4739388.1"/>
    </source>
</evidence>
<name>A0ABP8YVP4_9ACTN</name>
<evidence type="ECO:0000256" key="2">
    <source>
        <dbReference type="ARBA" id="ARBA00022801"/>
    </source>
</evidence>
<keyword evidence="2" id="KW-0378">Hydrolase</keyword>
<proteinExistence type="inferred from homology"/>
<dbReference type="RefSeq" id="WP_345527084.1">
    <property type="nucleotide sequence ID" value="NZ_BAABKN010000014.1"/>
</dbReference>
<feature type="domain" description="Calcineurin-like phosphoesterase" evidence="5">
    <location>
        <begin position="13"/>
        <end position="211"/>
    </location>
</feature>
<dbReference type="InterPro" id="IPR004843">
    <property type="entry name" value="Calcineurin-like_PHP"/>
</dbReference>
<dbReference type="InterPro" id="IPR029052">
    <property type="entry name" value="Metallo-depent_PP-like"/>
</dbReference>
<comment type="similarity">
    <text evidence="4">Belongs to the cyclic nucleotide phosphodiesterase class-III family.</text>
</comment>
<dbReference type="Pfam" id="PF00149">
    <property type="entry name" value="Metallophos"/>
    <property type="match status" value="1"/>
</dbReference>
<organism evidence="6 7">
    <name type="scientific">Nocardioides endophyticus</name>
    <dbReference type="NCBI Taxonomy" id="1353775"/>
    <lineage>
        <taxon>Bacteria</taxon>
        <taxon>Bacillati</taxon>
        <taxon>Actinomycetota</taxon>
        <taxon>Actinomycetes</taxon>
        <taxon>Propionibacteriales</taxon>
        <taxon>Nocardioidaceae</taxon>
        <taxon>Nocardioides</taxon>
    </lineage>
</organism>
<evidence type="ECO:0000256" key="1">
    <source>
        <dbReference type="ARBA" id="ARBA00022723"/>
    </source>
</evidence>
<accession>A0ABP8YVP4</accession>
<comment type="caution">
    <text evidence="6">The sequence shown here is derived from an EMBL/GenBank/DDBJ whole genome shotgun (WGS) entry which is preliminary data.</text>
</comment>
<dbReference type="PANTHER" id="PTHR42988">
    <property type="entry name" value="PHOSPHOHYDROLASE"/>
    <property type="match status" value="1"/>
</dbReference>
<dbReference type="PANTHER" id="PTHR42988:SF2">
    <property type="entry name" value="CYCLIC NUCLEOTIDE PHOSPHODIESTERASE CBUA0032-RELATED"/>
    <property type="match status" value="1"/>
</dbReference>
<evidence type="ECO:0000259" key="5">
    <source>
        <dbReference type="Pfam" id="PF00149"/>
    </source>
</evidence>
<keyword evidence="1" id="KW-0479">Metal-binding</keyword>
<gene>
    <name evidence="6" type="primary">cpdA</name>
    <name evidence="6" type="ORF">GCM10023350_24760</name>
</gene>
<evidence type="ECO:0000256" key="3">
    <source>
        <dbReference type="ARBA" id="ARBA00023004"/>
    </source>
</evidence>
<evidence type="ECO:0000256" key="4">
    <source>
        <dbReference type="ARBA" id="ARBA00025742"/>
    </source>
</evidence>
<keyword evidence="3" id="KW-0408">Iron</keyword>
<dbReference type="EMBL" id="BAABKN010000014">
    <property type="protein sequence ID" value="GAA4739388.1"/>
    <property type="molecule type" value="Genomic_DNA"/>
</dbReference>
<protein>
    <submittedName>
        <fullName evidence="6">3',5'-cyclic adenosine monophosphate phosphodiesterase CpdA</fullName>
    </submittedName>
</protein>
<reference evidence="7" key="1">
    <citation type="journal article" date="2019" name="Int. J. Syst. Evol. Microbiol.">
        <title>The Global Catalogue of Microorganisms (GCM) 10K type strain sequencing project: providing services to taxonomists for standard genome sequencing and annotation.</title>
        <authorList>
            <consortium name="The Broad Institute Genomics Platform"/>
            <consortium name="The Broad Institute Genome Sequencing Center for Infectious Disease"/>
            <person name="Wu L."/>
            <person name="Ma J."/>
        </authorList>
    </citation>
    <scope>NUCLEOTIDE SEQUENCE [LARGE SCALE GENOMIC DNA]</scope>
    <source>
        <strain evidence="7">JCM 18532</strain>
    </source>
</reference>
<dbReference type="SUPFAM" id="SSF56300">
    <property type="entry name" value="Metallo-dependent phosphatases"/>
    <property type="match status" value="1"/>
</dbReference>